<evidence type="ECO:0000313" key="1">
    <source>
        <dbReference type="EMBL" id="EJX03528.1"/>
    </source>
</evidence>
<gene>
    <name evidence="1" type="ORF">EVA_08365</name>
</gene>
<accession>J9GMR6</accession>
<name>J9GMR6_9ZZZZ</name>
<comment type="caution">
    <text evidence="1">The sequence shown here is derived from an EMBL/GenBank/DDBJ whole genome shotgun (WGS) entry which is preliminary data.</text>
</comment>
<reference evidence="1" key="1">
    <citation type="journal article" date="2012" name="PLoS ONE">
        <title>Gene sets for utilization of primary and secondary nutrition supplies in the distal gut of endangered iberian lynx.</title>
        <authorList>
            <person name="Alcaide M."/>
            <person name="Messina E."/>
            <person name="Richter M."/>
            <person name="Bargiela R."/>
            <person name="Peplies J."/>
            <person name="Huws S.A."/>
            <person name="Newbold C.J."/>
            <person name="Golyshin P.N."/>
            <person name="Simon M.A."/>
            <person name="Lopez G."/>
            <person name="Yakimov M.M."/>
            <person name="Ferrer M."/>
        </authorList>
    </citation>
    <scope>NUCLEOTIDE SEQUENCE</scope>
</reference>
<dbReference type="EMBL" id="AMCI01002126">
    <property type="protein sequence ID" value="EJX03528.1"/>
    <property type="molecule type" value="Genomic_DNA"/>
</dbReference>
<sequence>MHRRIFALYAARCQDQQPQFGSRCPCAHPEHRPPHRVEMGDGPIFLLRPLPGHRSNLLLPDR</sequence>
<dbReference type="AlphaFoldDB" id="J9GMR6"/>
<protein>
    <submittedName>
        <fullName evidence="1">Uncharacterized protein</fullName>
    </submittedName>
</protein>
<organism evidence="1">
    <name type="scientific">gut metagenome</name>
    <dbReference type="NCBI Taxonomy" id="749906"/>
    <lineage>
        <taxon>unclassified sequences</taxon>
        <taxon>metagenomes</taxon>
        <taxon>organismal metagenomes</taxon>
    </lineage>
</organism>
<proteinExistence type="predicted"/>